<dbReference type="RefSeq" id="WP_146576114.1">
    <property type="nucleotide sequence ID" value="NZ_SJPM01000001.1"/>
</dbReference>
<dbReference type="Gene3D" id="3.30.1120.10">
    <property type="match status" value="1"/>
</dbReference>
<feature type="chain" id="PRO_5022737614" evidence="1">
    <location>
        <begin position="31"/>
        <end position="692"/>
    </location>
</feature>
<organism evidence="3 4">
    <name type="scientific">Neorhodopirellula pilleata</name>
    <dbReference type="NCBI Taxonomy" id="2714738"/>
    <lineage>
        <taxon>Bacteria</taxon>
        <taxon>Pseudomonadati</taxon>
        <taxon>Planctomycetota</taxon>
        <taxon>Planctomycetia</taxon>
        <taxon>Pirellulales</taxon>
        <taxon>Pirellulaceae</taxon>
        <taxon>Neorhodopirellula</taxon>
    </lineage>
</organism>
<feature type="signal peptide" evidence="1">
    <location>
        <begin position="1"/>
        <end position="30"/>
    </location>
</feature>
<dbReference type="OrthoDB" id="9783154at2"/>
<dbReference type="PANTHER" id="PTHR43751">
    <property type="entry name" value="SULFATASE"/>
    <property type="match status" value="1"/>
</dbReference>
<reference evidence="3 4" key="1">
    <citation type="submission" date="2019-02" db="EMBL/GenBank/DDBJ databases">
        <title>Deep-cultivation of Planctomycetes and their phenomic and genomic characterization uncovers novel biology.</title>
        <authorList>
            <person name="Wiegand S."/>
            <person name="Jogler M."/>
            <person name="Boedeker C."/>
            <person name="Pinto D."/>
            <person name="Vollmers J."/>
            <person name="Rivas-Marin E."/>
            <person name="Kohn T."/>
            <person name="Peeters S.H."/>
            <person name="Heuer A."/>
            <person name="Rast P."/>
            <person name="Oberbeckmann S."/>
            <person name="Bunk B."/>
            <person name="Jeske O."/>
            <person name="Meyerdierks A."/>
            <person name="Storesund J.E."/>
            <person name="Kallscheuer N."/>
            <person name="Luecker S."/>
            <person name="Lage O.M."/>
            <person name="Pohl T."/>
            <person name="Merkel B.J."/>
            <person name="Hornburger P."/>
            <person name="Mueller R.-W."/>
            <person name="Bruemmer F."/>
            <person name="Labrenz M."/>
            <person name="Spormann A.M."/>
            <person name="Op Den Camp H."/>
            <person name="Overmann J."/>
            <person name="Amann R."/>
            <person name="Jetten M.S.M."/>
            <person name="Mascher T."/>
            <person name="Medema M.H."/>
            <person name="Devos D.P."/>
            <person name="Kaster A.-K."/>
            <person name="Ovreas L."/>
            <person name="Rohde M."/>
            <person name="Galperin M.Y."/>
            <person name="Jogler C."/>
        </authorList>
    </citation>
    <scope>NUCLEOTIDE SEQUENCE [LARGE SCALE GENOMIC DNA]</scope>
    <source>
        <strain evidence="3 4">Pla100</strain>
    </source>
</reference>
<keyword evidence="4" id="KW-1185">Reference proteome</keyword>
<feature type="domain" description="Sulfatase N-terminal" evidence="2">
    <location>
        <begin position="34"/>
        <end position="415"/>
    </location>
</feature>
<keyword evidence="1" id="KW-0732">Signal</keyword>
<name>A0A5C6AUG5_9BACT</name>
<dbReference type="AlphaFoldDB" id="A0A5C6AUG5"/>
<evidence type="ECO:0000259" key="2">
    <source>
        <dbReference type="Pfam" id="PF00884"/>
    </source>
</evidence>
<gene>
    <name evidence="3" type="primary">atsA_7</name>
    <name evidence="3" type="ORF">Pla100_05640</name>
</gene>
<dbReference type="Pfam" id="PF00884">
    <property type="entry name" value="Sulfatase"/>
    <property type="match status" value="1"/>
</dbReference>
<dbReference type="InterPro" id="IPR017850">
    <property type="entry name" value="Alkaline_phosphatase_core_sf"/>
</dbReference>
<sequence precursor="true">MSHLTRLRSRLLFAVALVLPTLGLALPAGAADKPNIIFILCDDLGWGDLGVLHQNDSTHSRKFTTPKLDAMAREGAQLRNHYCPAPVCAPSRASLLLGVHQGNCEVRDNQFDKELPNNHTLATVMKAAGYSTAIIGKYGLQGSPPSKNKREGGSASLWPAYPTKRGFDEFFGYVRHVDGHVHYPAHNWEFGNSETHQTPKEFWHNDEEISAKLDKCYTTDLFTAYAKHWIQKQTTENKKPFFVYLAYDTPHAALQVPSTAYPQGQGVKGGLKWIGEDGRMINTAKGKIDSYRYDEHTGQGWSDVEERFATMVRRIDDCVGDLLQTLKDLDIDEDTMVVLSSDNGPHHESYLKNANYDPTSFQSYGPFDGTKRDTWEGGIRVPTLAWWPSKIPAGTIDPSPSQFHDWMATMAAVAGTNPPAICDGVSLLPTLTRTGHRDSSTVYVEYAQNGKTQPYEDFEKRKRQQTRKQMQVIMSGRYKGIRLDIKNPKDPFQIYDLQTDPSELNNLAGTSDAMKKLQDEMQSRVLRLRRINESAKRPYDEVPMPALAGSAQGESSKGMLIKSVDTTFDYVPKFDSIATKDQTILIAQDPAKFLSELKPDEIAGAYQFRGLLEVPKTGEFTFEFQSNHPSLVRAHEAVLIDNDFNHHPGQTVKSTIALEAGWHPFEITILGGETKPQWQLTSDGIETNWFVR</sequence>
<accession>A0A5C6AUG5</accession>
<dbReference type="InterPro" id="IPR000917">
    <property type="entry name" value="Sulfatase_N"/>
</dbReference>
<comment type="caution">
    <text evidence="3">The sequence shown here is derived from an EMBL/GenBank/DDBJ whole genome shotgun (WGS) entry which is preliminary data.</text>
</comment>
<dbReference type="CDD" id="cd16145">
    <property type="entry name" value="ARS_like"/>
    <property type="match status" value="1"/>
</dbReference>
<proteinExistence type="predicted"/>
<dbReference type="PANTHER" id="PTHR43751:SF3">
    <property type="entry name" value="SULFATASE N-TERMINAL DOMAIN-CONTAINING PROTEIN"/>
    <property type="match status" value="1"/>
</dbReference>
<dbReference type="Gene3D" id="3.40.720.10">
    <property type="entry name" value="Alkaline Phosphatase, subunit A"/>
    <property type="match status" value="1"/>
</dbReference>
<evidence type="ECO:0000256" key="1">
    <source>
        <dbReference type="SAM" id="SignalP"/>
    </source>
</evidence>
<dbReference type="Proteomes" id="UP000316213">
    <property type="component" value="Unassembled WGS sequence"/>
</dbReference>
<evidence type="ECO:0000313" key="4">
    <source>
        <dbReference type="Proteomes" id="UP000316213"/>
    </source>
</evidence>
<dbReference type="InterPro" id="IPR052701">
    <property type="entry name" value="GAG_Ulvan_Degrading_Sulfatases"/>
</dbReference>
<keyword evidence="3" id="KW-0378">Hydrolase</keyword>
<protein>
    <submittedName>
        <fullName evidence="3">Arylsulfatase</fullName>
        <ecNumber evidence="3">3.1.6.1</ecNumber>
    </submittedName>
</protein>
<dbReference type="SUPFAM" id="SSF53649">
    <property type="entry name" value="Alkaline phosphatase-like"/>
    <property type="match status" value="1"/>
</dbReference>
<dbReference type="GO" id="GO:0004065">
    <property type="term" value="F:arylsulfatase activity"/>
    <property type="evidence" value="ECO:0007669"/>
    <property type="project" value="UniProtKB-EC"/>
</dbReference>
<evidence type="ECO:0000313" key="3">
    <source>
        <dbReference type="EMBL" id="TWU03635.1"/>
    </source>
</evidence>
<dbReference type="EC" id="3.1.6.1" evidence="3"/>
<dbReference type="EMBL" id="SJPM01000001">
    <property type="protein sequence ID" value="TWU03635.1"/>
    <property type="molecule type" value="Genomic_DNA"/>
</dbReference>